<dbReference type="InterPro" id="IPR005524">
    <property type="entry name" value="DUF318"/>
</dbReference>
<evidence type="ECO:0000256" key="1">
    <source>
        <dbReference type="ARBA" id="ARBA00004651"/>
    </source>
</evidence>
<dbReference type="InterPro" id="IPR027417">
    <property type="entry name" value="P-loop_NTPase"/>
</dbReference>
<name>A0A4V2Q1I6_9FIRM</name>
<proteinExistence type="inferred from homology"/>
<comment type="caution">
    <text evidence="9">The sequence shown here is derived from an EMBL/GenBank/DDBJ whole genome shotgun (WGS) entry which is preliminary data.</text>
</comment>
<gene>
    <name evidence="9" type="ORF">EDC19_0183</name>
</gene>
<dbReference type="PANTHER" id="PTHR34184:SF4">
    <property type="entry name" value="UPF0718 PROTEIN YCGR"/>
    <property type="match status" value="1"/>
</dbReference>
<dbReference type="PANTHER" id="PTHR34184">
    <property type="entry name" value="UPF0718 PROTEIN YCGR"/>
    <property type="match status" value="1"/>
</dbReference>
<keyword evidence="5 7" id="KW-1133">Transmembrane helix</keyword>
<accession>A0A4V2Q1I6</accession>
<feature type="transmembrane region" description="Helical" evidence="7">
    <location>
        <begin position="261"/>
        <end position="285"/>
    </location>
</feature>
<feature type="transmembrane region" description="Helical" evidence="7">
    <location>
        <begin position="428"/>
        <end position="452"/>
    </location>
</feature>
<dbReference type="OrthoDB" id="9810876at2"/>
<keyword evidence="3" id="KW-1003">Cell membrane</keyword>
<evidence type="ECO:0000313" key="10">
    <source>
        <dbReference type="Proteomes" id="UP000294545"/>
    </source>
</evidence>
<protein>
    <recommendedName>
        <fullName evidence="8">CobW/HypB/UreG nucleotide-binding domain-containing protein</fullName>
    </recommendedName>
</protein>
<dbReference type="GO" id="GO:0005886">
    <property type="term" value="C:plasma membrane"/>
    <property type="evidence" value="ECO:0007669"/>
    <property type="project" value="UniProtKB-SubCell"/>
</dbReference>
<evidence type="ECO:0000256" key="3">
    <source>
        <dbReference type="ARBA" id="ARBA00022475"/>
    </source>
</evidence>
<comment type="subcellular location">
    <subcellularLocation>
        <location evidence="1">Cell membrane</location>
        <topology evidence="1">Multi-pass membrane protein</topology>
    </subcellularLocation>
</comment>
<dbReference type="Pfam" id="PF03773">
    <property type="entry name" value="ArsP_1"/>
    <property type="match status" value="1"/>
</dbReference>
<dbReference type="Gene3D" id="3.40.50.300">
    <property type="entry name" value="P-loop containing nucleotide triphosphate hydrolases"/>
    <property type="match status" value="1"/>
</dbReference>
<keyword evidence="4 7" id="KW-0812">Transmembrane</keyword>
<dbReference type="RefSeq" id="WP_132279123.1">
    <property type="nucleotide sequence ID" value="NZ_SMGQ01000011.1"/>
</dbReference>
<feature type="transmembrane region" description="Helical" evidence="7">
    <location>
        <begin position="397"/>
        <end position="416"/>
    </location>
</feature>
<dbReference type="Pfam" id="PF02492">
    <property type="entry name" value="cobW"/>
    <property type="match status" value="1"/>
</dbReference>
<evidence type="ECO:0000256" key="7">
    <source>
        <dbReference type="SAM" id="Phobius"/>
    </source>
</evidence>
<evidence type="ECO:0000256" key="4">
    <source>
        <dbReference type="ARBA" id="ARBA00022692"/>
    </source>
</evidence>
<evidence type="ECO:0000259" key="8">
    <source>
        <dbReference type="Pfam" id="PF02492"/>
    </source>
</evidence>
<dbReference type="EMBL" id="SMGQ01000011">
    <property type="protein sequence ID" value="TCK97781.1"/>
    <property type="molecule type" value="Genomic_DNA"/>
</dbReference>
<evidence type="ECO:0000256" key="6">
    <source>
        <dbReference type="ARBA" id="ARBA00023136"/>
    </source>
</evidence>
<keyword evidence="10" id="KW-1185">Reference proteome</keyword>
<evidence type="ECO:0000313" key="9">
    <source>
        <dbReference type="EMBL" id="TCK97781.1"/>
    </source>
</evidence>
<feature type="transmembrane region" description="Helical" evidence="7">
    <location>
        <begin position="492"/>
        <end position="512"/>
    </location>
</feature>
<dbReference type="AlphaFoldDB" id="A0A4V2Q1I6"/>
<feature type="transmembrane region" description="Helical" evidence="7">
    <location>
        <begin position="221"/>
        <end position="246"/>
    </location>
</feature>
<feature type="transmembrane region" description="Helical" evidence="7">
    <location>
        <begin position="297"/>
        <end position="321"/>
    </location>
</feature>
<comment type="similarity">
    <text evidence="2">Belongs to the UPF0718 family.</text>
</comment>
<feature type="transmembrane region" description="Helical" evidence="7">
    <location>
        <begin position="464"/>
        <end position="486"/>
    </location>
</feature>
<evidence type="ECO:0000256" key="5">
    <source>
        <dbReference type="ARBA" id="ARBA00022989"/>
    </source>
</evidence>
<organism evidence="9 10">
    <name type="scientific">Natranaerovirga hydrolytica</name>
    <dbReference type="NCBI Taxonomy" id="680378"/>
    <lineage>
        <taxon>Bacteria</taxon>
        <taxon>Bacillati</taxon>
        <taxon>Bacillota</taxon>
        <taxon>Clostridia</taxon>
        <taxon>Lachnospirales</taxon>
        <taxon>Natranaerovirgaceae</taxon>
        <taxon>Natranaerovirga</taxon>
    </lineage>
</organism>
<sequence>MKIKVDIVTGFLGSGKTTFYKEYIKEKKIPKEKILYIQLEEGEEDWDGVINKKLASRSESLTSSQLLDWMNKHHPEYIVIETNGMDYLNDLFEILQMKSLKKSIMINNIYNCIHSEMISIYERNFNDLFYEQINNSNIMVLNFVENLSSEAIHDIKLKVAEYKAGSKIWILCKDKVIKKEDRMSFNKTFENSIPFFLGIFVLFIIYSSVNPYIEIEVYSTVFIGLLLEAIPFLLMGSMISAVIQVFVSEPWITKWFPQNKILGYVVALSAGVFFPVCDCAIIPIMRRLIKKGIPISIAITFMLSAPIVDPIVILSTFYAFWSNTMVVYFRIILGLIIALAVGLLFLVLQKDKDILKEDTNLFLCQCGYCQLDVKRPYGLKDKIIGVFQHGGAEFIGIGRFFIVAAMLSTAIQLYMPDRLVTQLGQQEGLSLIIMMAAAFIMSICSTSDAFLAQSLGSAFPLSSIMGFLVFGAMLDIKNLMILLTLFKKKFVFKLVGVITLVSLVVLYAFVLWM</sequence>
<evidence type="ECO:0000256" key="2">
    <source>
        <dbReference type="ARBA" id="ARBA00006386"/>
    </source>
</evidence>
<feature type="domain" description="CobW/HypB/UreG nucleotide-binding" evidence="8">
    <location>
        <begin position="6"/>
        <end position="163"/>
    </location>
</feature>
<dbReference type="InterPro" id="IPR052923">
    <property type="entry name" value="UPF0718"/>
</dbReference>
<dbReference type="InterPro" id="IPR003495">
    <property type="entry name" value="CobW/HypB/UreG_nucleotide-bd"/>
</dbReference>
<feature type="transmembrane region" description="Helical" evidence="7">
    <location>
        <begin position="192"/>
        <end position="209"/>
    </location>
</feature>
<reference evidence="9 10" key="1">
    <citation type="submission" date="2019-03" db="EMBL/GenBank/DDBJ databases">
        <title>Genomic Encyclopedia of Type Strains, Phase IV (KMG-IV): sequencing the most valuable type-strain genomes for metagenomic binning, comparative biology and taxonomic classification.</title>
        <authorList>
            <person name="Goeker M."/>
        </authorList>
    </citation>
    <scope>NUCLEOTIDE SEQUENCE [LARGE SCALE GENOMIC DNA]</scope>
    <source>
        <strain evidence="9 10">DSM 24176</strain>
    </source>
</reference>
<keyword evidence="6 7" id="KW-0472">Membrane</keyword>
<feature type="transmembrane region" description="Helical" evidence="7">
    <location>
        <begin position="327"/>
        <end position="348"/>
    </location>
</feature>
<dbReference type="SUPFAM" id="SSF52540">
    <property type="entry name" value="P-loop containing nucleoside triphosphate hydrolases"/>
    <property type="match status" value="1"/>
</dbReference>
<dbReference type="Proteomes" id="UP000294545">
    <property type="component" value="Unassembled WGS sequence"/>
</dbReference>